<evidence type="ECO:0000313" key="3">
    <source>
        <dbReference type="Proteomes" id="UP001500618"/>
    </source>
</evidence>
<sequence>MPTTDVGSTVPRRQLGRELRKLRETARLTVEEAAEQLELSRVKMWRIEKGSTAMRSLDVEQMCRLYGHATDAEITQALMALARETKAKGWWQSYGDVIPTSFELYVGLEAAAAGISWYEPDVVPGLLQTEAYARTILDKGGPKEFEPAELDRRVALRMERQKLLMRKKPAPLRLDVVLGEAVLRRAVGSPTVMAEQLRHLLIVSEQVPSVEIRLVDYSVGVHQALEIGSFEMLEFPLTPDGKRTEPSTTYVSLGCGALYLEKPREISYYQKVWRNLHESALDEAATRDRIAAAIEEMENP</sequence>
<keyword evidence="3" id="KW-1185">Reference proteome</keyword>
<dbReference type="InterPro" id="IPR010982">
    <property type="entry name" value="Lambda_DNA-bd_dom_sf"/>
</dbReference>
<dbReference type="Proteomes" id="UP001500618">
    <property type="component" value="Unassembled WGS sequence"/>
</dbReference>
<organism evidence="2 3">
    <name type="scientific">Fodinicola feengrottensis</name>
    <dbReference type="NCBI Taxonomy" id="435914"/>
    <lineage>
        <taxon>Bacteria</taxon>
        <taxon>Bacillati</taxon>
        <taxon>Actinomycetota</taxon>
        <taxon>Actinomycetes</taxon>
        <taxon>Mycobacteriales</taxon>
        <taxon>Fodinicola</taxon>
    </lineage>
</organism>
<evidence type="ECO:0000313" key="2">
    <source>
        <dbReference type="EMBL" id="GAA1656133.1"/>
    </source>
</evidence>
<gene>
    <name evidence="2" type="ORF">GCM10009765_01740</name>
</gene>
<dbReference type="RefSeq" id="WP_344306189.1">
    <property type="nucleotide sequence ID" value="NZ_BAAANY010000001.1"/>
</dbReference>
<dbReference type="SUPFAM" id="SSF47413">
    <property type="entry name" value="lambda repressor-like DNA-binding domains"/>
    <property type="match status" value="1"/>
</dbReference>
<evidence type="ECO:0000259" key="1">
    <source>
        <dbReference type="PROSITE" id="PS50943"/>
    </source>
</evidence>
<dbReference type="InterPro" id="IPR043917">
    <property type="entry name" value="DUF5753"/>
</dbReference>
<dbReference type="Pfam" id="PF13560">
    <property type="entry name" value="HTH_31"/>
    <property type="match status" value="1"/>
</dbReference>
<dbReference type="Pfam" id="PF19054">
    <property type="entry name" value="DUF5753"/>
    <property type="match status" value="1"/>
</dbReference>
<dbReference type="Gene3D" id="1.10.260.40">
    <property type="entry name" value="lambda repressor-like DNA-binding domains"/>
    <property type="match status" value="1"/>
</dbReference>
<dbReference type="InterPro" id="IPR001387">
    <property type="entry name" value="Cro/C1-type_HTH"/>
</dbReference>
<name>A0ABN2FQU7_9ACTN</name>
<dbReference type="PROSITE" id="PS50943">
    <property type="entry name" value="HTH_CROC1"/>
    <property type="match status" value="1"/>
</dbReference>
<reference evidence="2 3" key="1">
    <citation type="journal article" date="2019" name="Int. J. Syst. Evol. Microbiol.">
        <title>The Global Catalogue of Microorganisms (GCM) 10K type strain sequencing project: providing services to taxonomists for standard genome sequencing and annotation.</title>
        <authorList>
            <consortium name="The Broad Institute Genomics Platform"/>
            <consortium name="The Broad Institute Genome Sequencing Center for Infectious Disease"/>
            <person name="Wu L."/>
            <person name="Ma J."/>
        </authorList>
    </citation>
    <scope>NUCLEOTIDE SEQUENCE [LARGE SCALE GENOMIC DNA]</scope>
    <source>
        <strain evidence="2 3">JCM 14718</strain>
    </source>
</reference>
<protein>
    <submittedName>
        <fullName evidence="2">Helix-turn-helix transcriptional regulator</fullName>
    </submittedName>
</protein>
<dbReference type="EMBL" id="BAAANY010000001">
    <property type="protein sequence ID" value="GAA1656133.1"/>
    <property type="molecule type" value="Genomic_DNA"/>
</dbReference>
<dbReference type="CDD" id="cd00093">
    <property type="entry name" value="HTH_XRE"/>
    <property type="match status" value="1"/>
</dbReference>
<comment type="caution">
    <text evidence="2">The sequence shown here is derived from an EMBL/GenBank/DDBJ whole genome shotgun (WGS) entry which is preliminary data.</text>
</comment>
<proteinExistence type="predicted"/>
<accession>A0ABN2FQU7</accession>
<feature type="domain" description="HTH cro/C1-type" evidence="1">
    <location>
        <begin position="19"/>
        <end position="74"/>
    </location>
</feature>